<keyword evidence="1" id="KW-1015">Disulfide bond</keyword>
<evidence type="ECO:0000259" key="5">
    <source>
        <dbReference type="PROSITE" id="PS50240"/>
    </source>
</evidence>
<dbReference type="KEGG" id="dpte:113790786"/>
<evidence type="ECO:0000256" key="4">
    <source>
        <dbReference type="SAM" id="SignalP"/>
    </source>
</evidence>
<evidence type="ECO:0000256" key="2">
    <source>
        <dbReference type="ARBA" id="ARBA00024195"/>
    </source>
</evidence>
<feature type="chain" id="PRO_5027804164" evidence="4">
    <location>
        <begin position="20"/>
        <end position="386"/>
    </location>
</feature>
<dbReference type="Pfam" id="PF00089">
    <property type="entry name" value="Trypsin"/>
    <property type="match status" value="1"/>
</dbReference>
<dbReference type="InterPro" id="IPR018114">
    <property type="entry name" value="TRYPSIN_HIS"/>
</dbReference>
<dbReference type="OrthoDB" id="6515605at2759"/>
<dbReference type="PROSITE" id="PS00134">
    <property type="entry name" value="TRYPSIN_HIS"/>
    <property type="match status" value="1"/>
</dbReference>
<dbReference type="InterPro" id="IPR009003">
    <property type="entry name" value="Peptidase_S1_PA"/>
</dbReference>
<feature type="signal peptide" evidence="4">
    <location>
        <begin position="1"/>
        <end position="19"/>
    </location>
</feature>
<feature type="region of interest" description="Disordered" evidence="3">
    <location>
        <begin position="294"/>
        <end position="317"/>
    </location>
</feature>
<dbReference type="InterPro" id="IPR001254">
    <property type="entry name" value="Trypsin_dom"/>
</dbReference>
<dbReference type="PROSITE" id="PS50240">
    <property type="entry name" value="TRYPSIN_DOM"/>
    <property type="match status" value="1"/>
</dbReference>
<feature type="domain" description="Peptidase S1" evidence="5">
    <location>
        <begin position="46"/>
        <end position="257"/>
    </location>
</feature>
<dbReference type="Proteomes" id="UP000515146">
    <property type="component" value="Unplaced"/>
</dbReference>
<gene>
    <name evidence="7" type="primary">LOC113790786</name>
</gene>
<evidence type="ECO:0000256" key="1">
    <source>
        <dbReference type="ARBA" id="ARBA00023157"/>
    </source>
</evidence>
<dbReference type="InterPro" id="IPR043504">
    <property type="entry name" value="Peptidase_S1_PA_chymotrypsin"/>
</dbReference>
<dbReference type="Gene3D" id="2.40.10.10">
    <property type="entry name" value="Trypsin-like serine proteases"/>
    <property type="match status" value="1"/>
</dbReference>
<dbReference type="AlphaFoldDB" id="A0A6P6XSD5"/>
<keyword evidence="4" id="KW-0732">Signal</keyword>
<dbReference type="InterPro" id="IPR001314">
    <property type="entry name" value="Peptidase_S1A"/>
</dbReference>
<accession>A0A6P6XSD5</accession>
<proteinExistence type="inferred from homology"/>
<comment type="similarity">
    <text evidence="2">Belongs to the peptidase S1 family. CLIP subfamily.</text>
</comment>
<dbReference type="SMART" id="SM00020">
    <property type="entry name" value="Tryp_SPc"/>
    <property type="match status" value="1"/>
</dbReference>
<keyword evidence="6" id="KW-1185">Reference proteome</keyword>
<dbReference type="GO" id="GO:0004252">
    <property type="term" value="F:serine-type endopeptidase activity"/>
    <property type="evidence" value="ECO:0007669"/>
    <property type="project" value="InterPro"/>
</dbReference>
<feature type="non-terminal residue" evidence="7">
    <location>
        <position position="1"/>
    </location>
</feature>
<sequence>SVTFFLLISIGILFIIIEKQNQHLSNESFEIDSKSNDTIIHRIRRVVNGEPTPIELFPWTVMVINKGRCGGVLIHPQWILTAGHCIVNENPIVFFGLDQLSMATKSMRRNVIEIYKPARHLFTTADLALLKLSAPVMITSRSHPIRMNQESRKSLLGFESRMAGFGRNIERNERLLAGYFHLQPVFMFSSRDIIGARSRSHSPCYGDSGSGLIIERNGKPYLVGITSSILAASCQPNNVALFTDVSFYYKWIIGKMGDDYQHEQQQQQNEHKNDDIFNGIDNYNENFDNNQYEENFISPQLPPPPSPTPKPLQPSQSIIPRFDNRQDCWPNIFIPFTNYKLMLCNSRLRFVHRNIIDNVNKSFNSTMFSNNETIINQYGNDTIIIT</sequence>
<feature type="region of interest" description="Disordered" evidence="3">
    <location>
        <begin position="261"/>
        <end position="280"/>
    </location>
</feature>
<dbReference type="GO" id="GO:0006508">
    <property type="term" value="P:proteolysis"/>
    <property type="evidence" value="ECO:0007669"/>
    <property type="project" value="InterPro"/>
</dbReference>
<evidence type="ECO:0000256" key="3">
    <source>
        <dbReference type="SAM" id="MobiDB-lite"/>
    </source>
</evidence>
<dbReference type="PRINTS" id="PR00722">
    <property type="entry name" value="CHYMOTRYPSIN"/>
</dbReference>
<evidence type="ECO:0000313" key="6">
    <source>
        <dbReference type="Proteomes" id="UP000515146"/>
    </source>
</evidence>
<reference evidence="7" key="1">
    <citation type="submission" date="2025-08" db="UniProtKB">
        <authorList>
            <consortium name="RefSeq"/>
        </authorList>
    </citation>
    <scope>IDENTIFICATION</scope>
    <source>
        <strain evidence="7">Airmid</strain>
    </source>
</reference>
<name>A0A6P6XSD5_DERPT</name>
<dbReference type="InParanoid" id="A0A6P6XSD5"/>
<organism evidence="6 7">
    <name type="scientific">Dermatophagoides pteronyssinus</name>
    <name type="common">European house dust mite</name>
    <dbReference type="NCBI Taxonomy" id="6956"/>
    <lineage>
        <taxon>Eukaryota</taxon>
        <taxon>Metazoa</taxon>
        <taxon>Ecdysozoa</taxon>
        <taxon>Arthropoda</taxon>
        <taxon>Chelicerata</taxon>
        <taxon>Arachnida</taxon>
        <taxon>Acari</taxon>
        <taxon>Acariformes</taxon>
        <taxon>Sarcoptiformes</taxon>
        <taxon>Astigmata</taxon>
        <taxon>Psoroptidia</taxon>
        <taxon>Analgoidea</taxon>
        <taxon>Pyroglyphidae</taxon>
        <taxon>Dermatophagoidinae</taxon>
        <taxon>Dermatophagoides</taxon>
    </lineage>
</organism>
<dbReference type="SUPFAM" id="SSF50494">
    <property type="entry name" value="Trypsin-like serine proteases"/>
    <property type="match status" value="1"/>
</dbReference>
<protein>
    <submittedName>
        <fullName evidence="7">Chymotrypsinogen A-like</fullName>
    </submittedName>
</protein>
<feature type="compositionally biased region" description="Pro residues" evidence="3">
    <location>
        <begin position="300"/>
        <end position="312"/>
    </location>
</feature>
<dbReference type="PANTHER" id="PTHR24256">
    <property type="entry name" value="TRYPTASE-RELATED"/>
    <property type="match status" value="1"/>
</dbReference>
<dbReference type="RefSeq" id="XP_027196290.1">
    <property type="nucleotide sequence ID" value="XM_027340489.1"/>
</dbReference>
<dbReference type="InterPro" id="IPR051487">
    <property type="entry name" value="Ser/Thr_Proteases_Immune/Dev"/>
</dbReference>
<evidence type="ECO:0000313" key="7">
    <source>
        <dbReference type="RefSeq" id="XP_027196290.1"/>
    </source>
</evidence>